<dbReference type="Pfam" id="PF01243">
    <property type="entry name" value="PNPOx_N"/>
    <property type="match status" value="1"/>
</dbReference>
<feature type="domain" description="Pyridoxamine 5'-phosphate oxidase N-terminal" evidence="1">
    <location>
        <begin position="28"/>
        <end position="147"/>
    </location>
</feature>
<dbReference type="eggNOG" id="COG3467">
    <property type="taxonomic scope" value="Bacteria"/>
</dbReference>
<dbReference type="OrthoDB" id="3255142at2"/>
<dbReference type="EMBL" id="FNYK01000010">
    <property type="protein sequence ID" value="SEI57338.1"/>
    <property type="molecule type" value="Genomic_DNA"/>
</dbReference>
<keyword evidence="3" id="KW-1185">Reference proteome</keyword>
<dbReference type="STRING" id="322505.SAMN04487836_1086"/>
<dbReference type="InterPro" id="IPR012349">
    <property type="entry name" value="Split_barrel_FMN-bd"/>
</dbReference>
<accession>A0A1H6RND7</accession>
<evidence type="ECO:0000313" key="2">
    <source>
        <dbReference type="EMBL" id="SEI57338.1"/>
    </source>
</evidence>
<organism evidence="2 3">
    <name type="scientific">Sharpea azabuensis</name>
    <dbReference type="NCBI Taxonomy" id="322505"/>
    <lineage>
        <taxon>Bacteria</taxon>
        <taxon>Bacillati</taxon>
        <taxon>Bacillota</taxon>
        <taxon>Erysipelotrichia</taxon>
        <taxon>Erysipelotrichales</taxon>
        <taxon>Coprobacillaceae</taxon>
        <taxon>Sharpea</taxon>
    </lineage>
</organism>
<dbReference type="Gene3D" id="2.30.110.10">
    <property type="entry name" value="Electron Transport, Fmn-binding Protein, Chain A"/>
    <property type="match status" value="1"/>
</dbReference>
<dbReference type="Proteomes" id="UP000183028">
    <property type="component" value="Unassembled WGS sequence"/>
</dbReference>
<protein>
    <submittedName>
        <fullName evidence="2">Pyridoxamine 5'-phosphate oxidase</fullName>
    </submittedName>
</protein>
<dbReference type="RefSeq" id="WP_074731438.1">
    <property type="nucleotide sequence ID" value="NZ_FNYK01000010.1"/>
</dbReference>
<sequence>MYKMNYDLAAEHWIKKDQTSIHMNNEDLKEKIDAFIKAHNTCALATASSGMVRNTPIEYNYVDGFFYFFSEGGLKFKCLKENKNVGLAIFEPYGGFGQLKGLQVEGSAEILEPFSDEYLKIMTYKKIPIAFMKKLPEPMHIIKVVPKSFDYLDSDLKKDGFGSRQHLDC</sequence>
<gene>
    <name evidence="2" type="ORF">SAMN04487834_101025</name>
</gene>
<proteinExistence type="predicted"/>
<evidence type="ECO:0000313" key="3">
    <source>
        <dbReference type="Proteomes" id="UP000183028"/>
    </source>
</evidence>
<evidence type="ECO:0000259" key="1">
    <source>
        <dbReference type="Pfam" id="PF01243"/>
    </source>
</evidence>
<dbReference type="SUPFAM" id="SSF50475">
    <property type="entry name" value="FMN-binding split barrel"/>
    <property type="match status" value="1"/>
</dbReference>
<dbReference type="InterPro" id="IPR011576">
    <property type="entry name" value="Pyridox_Oxase_N"/>
</dbReference>
<dbReference type="AlphaFoldDB" id="A0A1H6RND7"/>
<reference evidence="3" key="1">
    <citation type="submission" date="2016-10" db="EMBL/GenBank/DDBJ databases">
        <authorList>
            <person name="Varghese N."/>
        </authorList>
    </citation>
    <scope>NUCLEOTIDE SEQUENCE [LARGE SCALE GENOMIC DNA]</scope>
    <source>
        <strain evidence="3">DSM 20406</strain>
    </source>
</reference>
<name>A0A1H6RND7_9FIRM</name>